<dbReference type="PANTHER" id="PTHR30055">
    <property type="entry name" value="HTH-TYPE TRANSCRIPTIONAL REGULATOR RUTR"/>
    <property type="match status" value="1"/>
</dbReference>
<proteinExistence type="predicted"/>
<dbReference type="SUPFAM" id="SSF46689">
    <property type="entry name" value="Homeodomain-like"/>
    <property type="match status" value="1"/>
</dbReference>
<dbReference type="InterPro" id="IPR023772">
    <property type="entry name" value="DNA-bd_HTH_TetR-type_CS"/>
</dbReference>
<dbReference type="GO" id="GO:0003677">
    <property type="term" value="F:DNA binding"/>
    <property type="evidence" value="ECO:0007669"/>
    <property type="project" value="UniProtKB-UniRule"/>
</dbReference>
<sequence>MGKREDITDATLDLIDELGLQSVTIAQILKKAKVGSGTLFNYFRTKDELVHEVYRLARNKMGYSLLEGYDSTASLYERFTSLHRNRIRFGMKYRKEFLFSDSYSFSPYIPPELRNMDESGEIQEIMSVLSEGQKQGLIRDMDAKLCHQITYGIVASVLKGYYIQKYELDEKREKETLEACWKAIKL</sequence>
<feature type="domain" description="HTH tetR-type" evidence="3">
    <location>
        <begin position="1"/>
        <end position="61"/>
    </location>
</feature>
<dbReference type="EMBL" id="JABWCS010000221">
    <property type="protein sequence ID" value="NUU64140.1"/>
    <property type="molecule type" value="Genomic_DNA"/>
</dbReference>
<dbReference type="InterPro" id="IPR009057">
    <property type="entry name" value="Homeodomain-like_sf"/>
</dbReference>
<dbReference type="Proteomes" id="UP000564806">
    <property type="component" value="Unassembled WGS sequence"/>
</dbReference>
<evidence type="ECO:0000259" key="3">
    <source>
        <dbReference type="PROSITE" id="PS50977"/>
    </source>
</evidence>
<dbReference type="GO" id="GO:0006355">
    <property type="term" value="P:regulation of DNA-templated transcription"/>
    <property type="evidence" value="ECO:0007669"/>
    <property type="project" value="UniProtKB-ARBA"/>
</dbReference>
<protein>
    <submittedName>
        <fullName evidence="4">TetR/AcrR family transcriptional regulator</fullName>
    </submittedName>
</protein>
<name>A0A850EW39_9BACL</name>
<dbReference type="PROSITE" id="PS01081">
    <property type="entry name" value="HTH_TETR_1"/>
    <property type="match status" value="1"/>
</dbReference>
<evidence type="ECO:0000313" key="4">
    <source>
        <dbReference type="EMBL" id="NUU64140.1"/>
    </source>
</evidence>
<dbReference type="InterPro" id="IPR050109">
    <property type="entry name" value="HTH-type_TetR-like_transc_reg"/>
</dbReference>
<dbReference type="AlphaFoldDB" id="A0A850EW39"/>
<feature type="DNA-binding region" description="H-T-H motif" evidence="2">
    <location>
        <begin position="24"/>
        <end position="43"/>
    </location>
</feature>
<dbReference type="Pfam" id="PF00440">
    <property type="entry name" value="TetR_N"/>
    <property type="match status" value="1"/>
</dbReference>
<reference evidence="4" key="1">
    <citation type="submission" date="2020-06" db="EMBL/GenBank/DDBJ databases">
        <title>Paenibacillus sp. nov., isolated from soil.</title>
        <authorList>
            <person name="Seo Y.L."/>
        </authorList>
    </citation>
    <scope>NUCLEOTIDE SEQUENCE [LARGE SCALE GENOMIC DNA]</scope>
    <source>
        <strain evidence="4">JW14</strain>
    </source>
</reference>
<accession>A0A850EW39</accession>
<dbReference type="InterPro" id="IPR032551">
    <property type="entry name" value="BscR_C"/>
</dbReference>
<dbReference type="PRINTS" id="PR00455">
    <property type="entry name" value="HTHTETR"/>
</dbReference>
<gene>
    <name evidence="4" type="ORF">HPT30_27695</name>
</gene>
<evidence type="ECO:0000313" key="5">
    <source>
        <dbReference type="Proteomes" id="UP000564806"/>
    </source>
</evidence>
<keyword evidence="5" id="KW-1185">Reference proteome</keyword>
<dbReference type="PROSITE" id="PS50977">
    <property type="entry name" value="HTH_TETR_2"/>
    <property type="match status" value="1"/>
</dbReference>
<keyword evidence="1 2" id="KW-0238">DNA-binding</keyword>
<dbReference type="InterPro" id="IPR001647">
    <property type="entry name" value="HTH_TetR"/>
</dbReference>
<dbReference type="RefSeq" id="WP_175374489.1">
    <property type="nucleotide sequence ID" value="NZ_JABWCS010000221.1"/>
</dbReference>
<dbReference type="Pfam" id="PF16295">
    <property type="entry name" value="TetR_C_10"/>
    <property type="match status" value="1"/>
</dbReference>
<dbReference type="Gene3D" id="1.10.357.10">
    <property type="entry name" value="Tetracycline Repressor, domain 2"/>
    <property type="match status" value="1"/>
</dbReference>
<organism evidence="4 5">
    <name type="scientific">Paenibacillus agri</name>
    <dbReference type="NCBI Taxonomy" id="2744309"/>
    <lineage>
        <taxon>Bacteria</taxon>
        <taxon>Bacillati</taxon>
        <taxon>Bacillota</taxon>
        <taxon>Bacilli</taxon>
        <taxon>Bacillales</taxon>
        <taxon>Paenibacillaceae</taxon>
        <taxon>Paenibacillus</taxon>
    </lineage>
</organism>
<evidence type="ECO:0000256" key="1">
    <source>
        <dbReference type="ARBA" id="ARBA00023125"/>
    </source>
</evidence>
<comment type="caution">
    <text evidence="4">The sequence shown here is derived from an EMBL/GenBank/DDBJ whole genome shotgun (WGS) entry which is preliminary data.</text>
</comment>
<dbReference type="PANTHER" id="PTHR30055:SF222">
    <property type="entry name" value="REGULATORY PROTEIN"/>
    <property type="match status" value="1"/>
</dbReference>
<evidence type="ECO:0000256" key="2">
    <source>
        <dbReference type="PROSITE-ProRule" id="PRU00335"/>
    </source>
</evidence>